<dbReference type="GO" id="GO:0016740">
    <property type="term" value="F:transferase activity"/>
    <property type="evidence" value="ECO:0007669"/>
    <property type="project" value="UniProtKB-KW"/>
</dbReference>
<evidence type="ECO:0000313" key="3">
    <source>
        <dbReference type="Proteomes" id="UP000283644"/>
    </source>
</evidence>
<name>A0A417XW79_9ACTN</name>
<dbReference type="SUPFAM" id="SSF56112">
    <property type="entry name" value="Protein kinase-like (PK-like)"/>
    <property type="match status" value="1"/>
</dbReference>
<dbReference type="PANTHER" id="PTHR47829:SF1">
    <property type="entry name" value="HAD FAMILY PHOSPHATASE"/>
    <property type="match status" value="1"/>
</dbReference>
<keyword evidence="2" id="KW-0808">Transferase</keyword>
<dbReference type="AlphaFoldDB" id="A0A417XW79"/>
<keyword evidence="3" id="KW-1185">Reference proteome</keyword>
<dbReference type="PANTHER" id="PTHR47829">
    <property type="entry name" value="HYDROLASE, PUTATIVE (AFU_ORTHOLOGUE AFUA_1G12880)-RELATED"/>
    <property type="match status" value="1"/>
</dbReference>
<evidence type="ECO:0000259" key="1">
    <source>
        <dbReference type="Pfam" id="PF01636"/>
    </source>
</evidence>
<protein>
    <submittedName>
        <fullName evidence="2">Phosphotransferase family protein</fullName>
    </submittedName>
</protein>
<dbReference type="InterPro" id="IPR011009">
    <property type="entry name" value="Kinase-like_dom_sf"/>
</dbReference>
<dbReference type="CDD" id="cd05154">
    <property type="entry name" value="ACAD10_11_N-like"/>
    <property type="match status" value="1"/>
</dbReference>
<dbReference type="Pfam" id="PF01636">
    <property type="entry name" value="APH"/>
    <property type="match status" value="1"/>
</dbReference>
<dbReference type="InterPro" id="IPR041726">
    <property type="entry name" value="ACAD10_11_N"/>
</dbReference>
<organism evidence="2 3">
    <name type="scientific">Nocardioides immobilis</name>
    <dbReference type="NCBI Taxonomy" id="2049295"/>
    <lineage>
        <taxon>Bacteria</taxon>
        <taxon>Bacillati</taxon>
        <taxon>Actinomycetota</taxon>
        <taxon>Actinomycetes</taxon>
        <taxon>Propionibacteriales</taxon>
        <taxon>Nocardioidaceae</taxon>
        <taxon>Nocardioides</taxon>
    </lineage>
</organism>
<dbReference type="Proteomes" id="UP000283644">
    <property type="component" value="Unassembled WGS sequence"/>
</dbReference>
<dbReference type="InterPro" id="IPR052898">
    <property type="entry name" value="ACAD10-like"/>
</dbReference>
<dbReference type="OrthoDB" id="3806873at2"/>
<comment type="caution">
    <text evidence="2">The sequence shown here is derived from an EMBL/GenBank/DDBJ whole genome shotgun (WGS) entry which is preliminary data.</text>
</comment>
<gene>
    <name evidence="2" type="ORF">D0Z08_22560</name>
</gene>
<evidence type="ECO:0000313" key="2">
    <source>
        <dbReference type="EMBL" id="RHW24759.1"/>
    </source>
</evidence>
<dbReference type="EMBL" id="QXGH01000029">
    <property type="protein sequence ID" value="RHW24759.1"/>
    <property type="molecule type" value="Genomic_DNA"/>
</dbReference>
<dbReference type="InterPro" id="IPR002575">
    <property type="entry name" value="Aminoglycoside_PTrfase"/>
</dbReference>
<sequence length="346" mass="37456">MSADLATPGLDLDRLGTWFTANVPGAGPALAATLIAGGKSNLTYVVSDGDQEWIVRRPPMGHVLATAHDMAREFRVMTALRETAVPVPRTYGLCEDTDVVGAPFYVMERVAGTPYRSVEELEALGAGRTREIATRLVDTLGALHQVDPHAVGLGEFGRPEGYLARQVARWKKQLDSSYNRDLPAADELYSRLVADVPLESGVSIVHGDYRLDNVLVDDQDRLTAVLDWEMATLGDPLSDLALMLTYHRLGELPSGSGSTAVSNASAATGFLTEAEIVERYAAVTGRDLTRFGFYLGLSAYKLASILEGIHYRYLHGQTVGEGFEHVGDAIHVLLDAGLNAMKELDQ</sequence>
<dbReference type="Gene3D" id="3.30.200.20">
    <property type="entry name" value="Phosphorylase Kinase, domain 1"/>
    <property type="match status" value="1"/>
</dbReference>
<feature type="domain" description="Aminoglycoside phosphotransferase" evidence="1">
    <location>
        <begin position="33"/>
        <end position="246"/>
    </location>
</feature>
<proteinExistence type="predicted"/>
<dbReference type="RefSeq" id="WP_118927533.1">
    <property type="nucleotide sequence ID" value="NZ_QXGH01000029.1"/>
</dbReference>
<accession>A0A417XW79</accession>
<reference evidence="2 3" key="1">
    <citation type="submission" date="2018-09" db="EMBL/GenBank/DDBJ databases">
        <title>Genome sequencing of Nocardioides immobilis CCTCC AB 2017083 for comparison to Nocardioides silvaticus.</title>
        <authorList>
            <person name="Li C."/>
            <person name="Wang G."/>
        </authorList>
    </citation>
    <scope>NUCLEOTIDE SEQUENCE [LARGE SCALE GENOMIC DNA]</scope>
    <source>
        <strain evidence="2 3">CCTCC AB 2017083</strain>
    </source>
</reference>
<dbReference type="Gene3D" id="3.90.1200.10">
    <property type="match status" value="1"/>
</dbReference>